<evidence type="ECO:0000313" key="2">
    <source>
        <dbReference type="EMBL" id="ELZ20452.1"/>
    </source>
</evidence>
<accession>M0CDL9</accession>
<protein>
    <submittedName>
        <fullName evidence="2">Amidase</fullName>
    </submittedName>
</protein>
<dbReference type="Pfam" id="PF01425">
    <property type="entry name" value="Amidase"/>
    <property type="match status" value="1"/>
</dbReference>
<name>M0CDL9_9EURY</name>
<gene>
    <name evidence="2" type="ORF">C475_20447</name>
</gene>
<reference evidence="2 3" key="1">
    <citation type="journal article" date="2014" name="PLoS Genet.">
        <title>Phylogenetically driven sequencing of extremely halophilic archaea reveals strategies for static and dynamic osmo-response.</title>
        <authorList>
            <person name="Becker E.A."/>
            <person name="Seitzer P.M."/>
            <person name="Tritt A."/>
            <person name="Larsen D."/>
            <person name="Krusor M."/>
            <person name="Yao A.I."/>
            <person name="Wu D."/>
            <person name="Madern D."/>
            <person name="Eisen J.A."/>
            <person name="Darling A.E."/>
            <person name="Facciotti M.T."/>
        </authorList>
    </citation>
    <scope>NUCLEOTIDE SEQUENCE [LARGE SCALE GENOMIC DNA]</scope>
    <source>
        <strain evidence="2 3">2-9-1</strain>
    </source>
</reference>
<evidence type="ECO:0000259" key="1">
    <source>
        <dbReference type="Pfam" id="PF01425"/>
    </source>
</evidence>
<dbReference type="AlphaFoldDB" id="M0CDL9"/>
<dbReference type="EMBL" id="AOIU01000046">
    <property type="protein sequence ID" value="ELZ20452.1"/>
    <property type="molecule type" value="Genomic_DNA"/>
</dbReference>
<evidence type="ECO:0000313" key="3">
    <source>
        <dbReference type="Proteomes" id="UP000011626"/>
    </source>
</evidence>
<dbReference type="GO" id="GO:0050567">
    <property type="term" value="F:glutaminyl-tRNA synthase (glutamine-hydrolyzing) activity"/>
    <property type="evidence" value="ECO:0007669"/>
    <property type="project" value="TreeGrafter"/>
</dbReference>
<organism evidence="2 3">
    <name type="scientific">Halosimplex carlsbadense 2-9-1</name>
    <dbReference type="NCBI Taxonomy" id="797114"/>
    <lineage>
        <taxon>Archaea</taxon>
        <taxon>Methanobacteriati</taxon>
        <taxon>Methanobacteriota</taxon>
        <taxon>Stenosarchaea group</taxon>
        <taxon>Halobacteria</taxon>
        <taxon>Halobacteriales</taxon>
        <taxon>Haloarculaceae</taxon>
        <taxon>Halosimplex</taxon>
    </lineage>
</organism>
<proteinExistence type="predicted"/>
<dbReference type="SUPFAM" id="SSF75304">
    <property type="entry name" value="Amidase signature (AS) enzymes"/>
    <property type="match status" value="1"/>
</dbReference>
<dbReference type="STRING" id="797114.C475_20447"/>
<keyword evidence="3" id="KW-1185">Reference proteome</keyword>
<dbReference type="InterPro" id="IPR036928">
    <property type="entry name" value="AS_sf"/>
</dbReference>
<dbReference type="InterPro" id="IPR023631">
    <property type="entry name" value="Amidase_dom"/>
</dbReference>
<dbReference type="PANTHER" id="PTHR11895">
    <property type="entry name" value="TRANSAMIDASE"/>
    <property type="match status" value="1"/>
</dbReference>
<dbReference type="PANTHER" id="PTHR11895:SF73">
    <property type="entry name" value="AMIDASE FAMILY PROTEIN"/>
    <property type="match status" value="1"/>
</dbReference>
<dbReference type="InterPro" id="IPR000120">
    <property type="entry name" value="Amidase"/>
</dbReference>
<dbReference type="eggNOG" id="arCOG01717">
    <property type="taxonomic scope" value="Archaea"/>
</dbReference>
<dbReference type="Gene3D" id="3.90.1300.10">
    <property type="entry name" value="Amidase signature (AS) domain"/>
    <property type="match status" value="1"/>
</dbReference>
<dbReference type="Proteomes" id="UP000011626">
    <property type="component" value="Unassembled WGS sequence"/>
</dbReference>
<feature type="non-terminal residue" evidence="2">
    <location>
        <position position="210"/>
    </location>
</feature>
<comment type="caution">
    <text evidence="2">The sequence shown here is derived from an EMBL/GenBank/DDBJ whole genome shotgun (WGS) entry which is preliminary data.</text>
</comment>
<feature type="domain" description="Amidase" evidence="1">
    <location>
        <begin position="31"/>
        <end position="210"/>
    </location>
</feature>
<sequence length="210" mass="22232">MGLMPVTDEDLFDTVPELAEKLRAGEFTSRELTAAYLDRLERIGPKLNAVVTTTEDRALEYADRADAELANGVDRGPLHGIPYGLKDLVAVDGYETTWGAAPYRDQEFDYNAEIVERFDEAGAVLVAKLAMVELAGGMGYSPDAMSFTGTAYTPWNLDVWSGGSSSGPGAATAAGLVGFSVGSETWGSIFSPSGNCGLSGLRPTYGAISR</sequence>